<reference evidence="2" key="1">
    <citation type="submission" date="2015-12" db="EMBL/GenBank/DDBJ databases">
        <title>Gene expression during late stages of embryo sac development: a critical building block for successful pollen-pistil interactions.</title>
        <authorList>
            <person name="Liu Y."/>
            <person name="Joly V."/>
            <person name="Sabar M."/>
            <person name="Matton D.P."/>
        </authorList>
    </citation>
    <scope>NUCLEOTIDE SEQUENCE</scope>
</reference>
<name>A0A0V0HIN5_SOLCH</name>
<protein>
    <submittedName>
        <fullName evidence="2">Putative ovule protein</fullName>
    </submittedName>
</protein>
<dbReference type="EMBL" id="GEDG01020218">
    <property type="protein sequence ID" value="JAP19307.1"/>
    <property type="molecule type" value="Transcribed_RNA"/>
</dbReference>
<proteinExistence type="predicted"/>
<sequence>MNRRTRDYKNNAATTDKEGETDISINKVSKKNHMILLIHRRKGIQVLRIEFMHNKRCKKCGFLILLSATRKGGTEAGRRRIQST</sequence>
<accession>A0A0V0HIN5</accession>
<evidence type="ECO:0000256" key="1">
    <source>
        <dbReference type="SAM" id="MobiDB-lite"/>
    </source>
</evidence>
<dbReference type="AlphaFoldDB" id="A0A0V0HIN5"/>
<evidence type="ECO:0000313" key="2">
    <source>
        <dbReference type="EMBL" id="JAP19307.1"/>
    </source>
</evidence>
<feature type="region of interest" description="Disordered" evidence="1">
    <location>
        <begin position="1"/>
        <end position="20"/>
    </location>
</feature>
<organism evidence="2">
    <name type="scientific">Solanum chacoense</name>
    <name type="common">Chaco potato</name>
    <dbReference type="NCBI Taxonomy" id="4108"/>
    <lineage>
        <taxon>Eukaryota</taxon>
        <taxon>Viridiplantae</taxon>
        <taxon>Streptophyta</taxon>
        <taxon>Embryophyta</taxon>
        <taxon>Tracheophyta</taxon>
        <taxon>Spermatophyta</taxon>
        <taxon>Magnoliopsida</taxon>
        <taxon>eudicotyledons</taxon>
        <taxon>Gunneridae</taxon>
        <taxon>Pentapetalae</taxon>
        <taxon>asterids</taxon>
        <taxon>lamiids</taxon>
        <taxon>Solanales</taxon>
        <taxon>Solanaceae</taxon>
        <taxon>Solanoideae</taxon>
        <taxon>Solaneae</taxon>
        <taxon>Solanum</taxon>
    </lineage>
</organism>